<comment type="caution">
    <text evidence="2">The sequence shown here is derived from an EMBL/GenBank/DDBJ whole genome shotgun (WGS) entry which is preliminary data.</text>
</comment>
<keyword evidence="3" id="KW-1185">Reference proteome</keyword>
<reference evidence="2" key="1">
    <citation type="submission" date="2023-08" db="EMBL/GenBank/DDBJ databases">
        <authorList>
            <person name="Audoor S."/>
            <person name="Bilcke G."/>
        </authorList>
    </citation>
    <scope>NUCLEOTIDE SEQUENCE</scope>
</reference>
<dbReference type="Proteomes" id="UP001295423">
    <property type="component" value="Unassembled WGS sequence"/>
</dbReference>
<dbReference type="AlphaFoldDB" id="A0AAD2CLZ6"/>
<feature type="region of interest" description="Disordered" evidence="1">
    <location>
        <begin position="146"/>
        <end position="216"/>
    </location>
</feature>
<evidence type="ECO:0000313" key="3">
    <source>
        <dbReference type="Proteomes" id="UP001295423"/>
    </source>
</evidence>
<evidence type="ECO:0000313" key="2">
    <source>
        <dbReference type="EMBL" id="CAJ1936869.1"/>
    </source>
</evidence>
<dbReference type="EMBL" id="CAKOGP040000569">
    <property type="protein sequence ID" value="CAJ1936869.1"/>
    <property type="molecule type" value="Genomic_DNA"/>
</dbReference>
<accession>A0AAD2CLZ6</accession>
<feature type="compositionally biased region" description="Polar residues" evidence="1">
    <location>
        <begin position="203"/>
        <end position="216"/>
    </location>
</feature>
<proteinExistence type="predicted"/>
<organism evidence="2 3">
    <name type="scientific">Cylindrotheca closterium</name>
    <dbReference type="NCBI Taxonomy" id="2856"/>
    <lineage>
        <taxon>Eukaryota</taxon>
        <taxon>Sar</taxon>
        <taxon>Stramenopiles</taxon>
        <taxon>Ochrophyta</taxon>
        <taxon>Bacillariophyta</taxon>
        <taxon>Bacillariophyceae</taxon>
        <taxon>Bacillariophycidae</taxon>
        <taxon>Bacillariales</taxon>
        <taxon>Bacillariaceae</taxon>
        <taxon>Cylindrotheca</taxon>
    </lineage>
</organism>
<gene>
    <name evidence="2" type="ORF">CYCCA115_LOCUS5404</name>
</gene>
<name>A0AAD2CLZ6_9STRA</name>
<evidence type="ECO:0000256" key="1">
    <source>
        <dbReference type="SAM" id="MobiDB-lite"/>
    </source>
</evidence>
<feature type="compositionally biased region" description="Basic and acidic residues" evidence="1">
    <location>
        <begin position="151"/>
        <end position="169"/>
    </location>
</feature>
<protein>
    <submittedName>
        <fullName evidence="2">Uncharacterized protein</fullName>
    </submittedName>
</protein>
<sequence>MEVDNEMGKLPSHFPEVYPNSSWFLYDLNEDGQICQKTDGSKDNQWNVPQDIEDWHPDPPNHYGQETASSTAAWEAVGLAFLSNTQIEIAVNKVWNDHIHALDDIGPDGGKKASQKPYKGKWKWLKDKDYQLRKIKELPSYLKDANDELEQLQKDREIRSPAKRTRLEDEPFPTGSPTSKRSKKDTAGMESLATSGGGYMNVNEFTRNCNNRNFQK</sequence>